<organism evidence="1">
    <name type="scientific">Rhizophora mucronata</name>
    <name type="common">Asiatic mangrove</name>
    <dbReference type="NCBI Taxonomy" id="61149"/>
    <lineage>
        <taxon>Eukaryota</taxon>
        <taxon>Viridiplantae</taxon>
        <taxon>Streptophyta</taxon>
        <taxon>Embryophyta</taxon>
        <taxon>Tracheophyta</taxon>
        <taxon>Spermatophyta</taxon>
        <taxon>Magnoliopsida</taxon>
        <taxon>eudicotyledons</taxon>
        <taxon>Gunneridae</taxon>
        <taxon>Pentapetalae</taxon>
        <taxon>rosids</taxon>
        <taxon>fabids</taxon>
        <taxon>Malpighiales</taxon>
        <taxon>Rhizophoraceae</taxon>
        <taxon>Rhizophora</taxon>
    </lineage>
</organism>
<sequence>MARAMSLRSAEIKEGELLWVLLLGMNWVLKIPPGTDTSESGSAWT</sequence>
<evidence type="ECO:0000313" key="1">
    <source>
        <dbReference type="EMBL" id="MBX59891.1"/>
    </source>
</evidence>
<accession>A0A2P2PYQ7</accession>
<dbReference type="EMBL" id="GGEC01079407">
    <property type="protein sequence ID" value="MBX59891.1"/>
    <property type="molecule type" value="Transcribed_RNA"/>
</dbReference>
<protein>
    <submittedName>
        <fullName evidence="1">Uncharacterized protein</fullName>
    </submittedName>
</protein>
<reference evidence="1" key="1">
    <citation type="submission" date="2018-02" db="EMBL/GenBank/DDBJ databases">
        <title>Rhizophora mucronata_Transcriptome.</title>
        <authorList>
            <person name="Meera S.P."/>
            <person name="Sreeshan A."/>
            <person name="Augustine A."/>
        </authorList>
    </citation>
    <scope>NUCLEOTIDE SEQUENCE</scope>
    <source>
        <tissue evidence="1">Leaf</tissue>
    </source>
</reference>
<proteinExistence type="predicted"/>
<dbReference type="AlphaFoldDB" id="A0A2P2PYQ7"/>
<name>A0A2P2PYQ7_RHIMU</name>